<keyword evidence="4" id="KW-0067">ATP-binding</keyword>
<dbReference type="GO" id="GO:0006633">
    <property type="term" value="P:fatty acid biosynthetic process"/>
    <property type="evidence" value="ECO:0007669"/>
    <property type="project" value="TreeGrafter"/>
</dbReference>
<evidence type="ECO:0000313" key="10">
    <source>
        <dbReference type="Proteomes" id="UP001138708"/>
    </source>
</evidence>
<evidence type="ECO:0000256" key="1">
    <source>
        <dbReference type="ARBA" id="ARBA00006432"/>
    </source>
</evidence>
<dbReference type="InterPro" id="IPR045851">
    <property type="entry name" value="AMP-bd_C_sf"/>
</dbReference>
<dbReference type="GO" id="GO:0015645">
    <property type="term" value="F:fatty acid ligase activity"/>
    <property type="evidence" value="ECO:0007669"/>
    <property type="project" value="TreeGrafter"/>
</dbReference>
<reference evidence="8 9" key="2">
    <citation type="submission" date="2020-02" db="EMBL/GenBank/DDBJ databases">
        <authorList>
            <person name="Sun Q."/>
            <person name="Inoue M."/>
        </authorList>
    </citation>
    <scope>NUCLEOTIDE SEQUENCE [LARGE SCALE GENOMIC DNA]</scope>
    <source>
        <strain evidence="8 9">KCTC 22478</strain>
    </source>
</reference>
<feature type="domain" description="AMP-binding enzyme C-terminal" evidence="6">
    <location>
        <begin position="435"/>
        <end position="507"/>
    </location>
</feature>
<evidence type="ECO:0000259" key="5">
    <source>
        <dbReference type="Pfam" id="PF00501"/>
    </source>
</evidence>
<dbReference type="GO" id="GO:0016405">
    <property type="term" value="F:CoA-ligase activity"/>
    <property type="evidence" value="ECO:0007669"/>
    <property type="project" value="UniProtKB-ARBA"/>
</dbReference>
<dbReference type="PANTHER" id="PTHR43605:SF10">
    <property type="entry name" value="ACYL-COA SYNTHETASE MEDIUM CHAIN FAMILY MEMBER 3"/>
    <property type="match status" value="1"/>
</dbReference>
<dbReference type="InterPro" id="IPR000873">
    <property type="entry name" value="AMP-dep_synth/lig_dom"/>
</dbReference>
<dbReference type="EMBL" id="JAAVUP010000005">
    <property type="protein sequence ID" value="NKE18780.1"/>
    <property type="molecule type" value="Genomic_DNA"/>
</dbReference>
<dbReference type="InterPro" id="IPR025110">
    <property type="entry name" value="AMP-bd_C"/>
</dbReference>
<proteinExistence type="inferred from homology"/>
<reference evidence="7" key="1">
    <citation type="submission" date="2020-01" db="EMBL/GenBank/DDBJ databases">
        <authorList>
            <person name="Rat A."/>
        </authorList>
    </citation>
    <scope>NUCLEOTIDE SEQUENCE</scope>
    <source>
        <strain evidence="7">LMG 31161</strain>
    </source>
</reference>
<dbReference type="AlphaFoldDB" id="A0A9X9WC42"/>
<dbReference type="Gene3D" id="3.40.50.12780">
    <property type="entry name" value="N-terminal domain of ligase-like"/>
    <property type="match status" value="1"/>
</dbReference>
<dbReference type="Gene3D" id="3.30.300.30">
    <property type="match status" value="1"/>
</dbReference>
<dbReference type="PANTHER" id="PTHR43605">
    <property type="entry name" value="ACYL-COENZYME A SYNTHETASE"/>
    <property type="match status" value="1"/>
</dbReference>
<sequence>MNAHPQGIPGLSRGIGIAEASCDRWADGSGRLAVLHRRADGSEERVTFDALRSTSARLAEVLRGYGVKRGDRVATLLKPGPDAVVSLLAVLRAGAIAVPLGHALRHAALAHRLRDCGAVALITDDGGLSDMEGIVPGLPSLRFVISAGAPAVNALSLWTEAQRAAADAPGAPVSAEDPALILYGTDQAGRPHGVLHAHRALAAQVPGFALLHEGLPAEGDLLWTECDWAAAATWLDTVLPALSLGVPVLAHAVPATEPARILEALARDGVRNAVFSPATLRRLMEAGADAVPDGLRLRSLATWGGALGQDVIDWAGAAFGAPLNDCLSRPEFGILLCTSSRLAPARAGRLGGAAPGRTVAILDAEGHEVPAGRCGEIALRRPDPGLFVGYWKGAEVPPASDHGSPWVLTGETGFVDTEGCVSTVPLPVAASRHAEVETFLLAHPAVARATVIGPGGLPFGPESTAIVVPRQGTVPGPDLADELRGFLRARLSSEVCPRRVAFALDLPPPGLGLMPAALGKAVGLGGGPAEG</sequence>
<dbReference type="RefSeq" id="WP_168042683.1">
    <property type="nucleotide sequence ID" value="NZ_JAAEDK010000003.1"/>
</dbReference>
<name>A0A9X9WC42_9PROT</name>
<evidence type="ECO:0000313" key="8">
    <source>
        <dbReference type="EMBL" id="NKE18780.1"/>
    </source>
</evidence>
<dbReference type="EMBL" id="JAAEDK010000003">
    <property type="protein sequence ID" value="MBR0657902.1"/>
    <property type="molecule type" value="Genomic_DNA"/>
</dbReference>
<reference evidence="7" key="3">
    <citation type="journal article" date="2021" name="Syst. Appl. Microbiol.">
        <title>Roseomonas hellenica sp. nov., isolated from roots of wild-growing Alkanna tinctoria.</title>
        <authorList>
            <person name="Rat A."/>
            <person name="Naranjo H.D."/>
            <person name="Lebbe L."/>
            <person name="Cnockaert M."/>
            <person name="Krigas N."/>
            <person name="Grigoriadou K."/>
            <person name="Maloupa E."/>
            <person name="Willems A."/>
        </authorList>
    </citation>
    <scope>NUCLEOTIDE SEQUENCE</scope>
    <source>
        <strain evidence="7">LMG 31161</strain>
    </source>
</reference>
<dbReference type="GO" id="GO:0005524">
    <property type="term" value="F:ATP binding"/>
    <property type="evidence" value="ECO:0007669"/>
    <property type="project" value="UniProtKB-KW"/>
</dbReference>
<accession>A0A9X9WC42</accession>
<dbReference type="GO" id="GO:0006637">
    <property type="term" value="P:acyl-CoA metabolic process"/>
    <property type="evidence" value="ECO:0007669"/>
    <property type="project" value="TreeGrafter"/>
</dbReference>
<evidence type="ECO:0000256" key="2">
    <source>
        <dbReference type="ARBA" id="ARBA00022598"/>
    </source>
</evidence>
<comment type="similarity">
    <text evidence="1">Belongs to the ATP-dependent AMP-binding enzyme family.</text>
</comment>
<evidence type="ECO:0000256" key="3">
    <source>
        <dbReference type="ARBA" id="ARBA00022741"/>
    </source>
</evidence>
<dbReference type="SUPFAM" id="SSF56801">
    <property type="entry name" value="Acetyl-CoA synthetase-like"/>
    <property type="match status" value="1"/>
</dbReference>
<feature type="domain" description="AMP-dependent synthetase/ligase" evidence="5">
    <location>
        <begin position="27"/>
        <end position="391"/>
    </location>
</feature>
<keyword evidence="9" id="KW-1185">Reference proteome</keyword>
<gene>
    <name evidence="8" type="ORF">GWK15_17635</name>
    <name evidence="7" type="ORF">GXW75_01470</name>
</gene>
<dbReference type="InterPro" id="IPR042099">
    <property type="entry name" value="ANL_N_sf"/>
</dbReference>
<evidence type="ECO:0000313" key="9">
    <source>
        <dbReference type="Proteomes" id="UP000746741"/>
    </source>
</evidence>
<dbReference type="Pfam" id="PF13193">
    <property type="entry name" value="AMP-binding_C"/>
    <property type="match status" value="1"/>
</dbReference>
<comment type="caution">
    <text evidence="7">The sequence shown here is derived from an EMBL/GenBank/DDBJ whole genome shotgun (WGS) entry which is preliminary data.</text>
</comment>
<keyword evidence="2" id="KW-0436">Ligase</keyword>
<evidence type="ECO:0000259" key="6">
    <source>
        <dbReference type="Pfam" id="PF13193"/>
    </source>
</evidence>
<dbReference type="GO" id="GO:0004321">
    <property type="term" value="F:fatty-acyl-CoA synthase activity"/>
    <property type="evidence" value="ECO:0007669"/>
    <property type="project" value="TreeGrafter"/>
</dbReference>
<dbReference type="InterPro" id="IPR051087">
    <property type="entry name" value="Mitochondrial_ACSM"/>
</dbReference>
<organism evidence="7 10">
    <name type="scientific">Neoroseomonas oryzicola</name>
    <dbReference type="NCBI Taxonomy" id="535904"/>
    <lineage>
        <taxon>Bacteria</taxon>
        <taxon>Pseudomonadati</taxon>
        <taxon>Pseudomonadota</taxon>
        <taxon>Alphaproteobacteria</taxon>
        <taxon>Acetobacterales</taxon>
        <taxon>Acetobacteraceae</taxon>
        <taxon>Neoroseomonas</taxon>
    </lineage>
</organism>
<evidence type="ECO:0000313" key="7">
    <source>
        <dbReference type="EMBL" id="MBR0657902.1"/>
    </source>
</evidence>
<keyword evidence="3" id="KW-0547">Nucleotide-binding</keyword>
<evidence type="ECO:0000256" key="4">
    <source>
        <dbReference type="ARBA" id="ARBA00022840"/>
    </source>
</evidence>
<dbReference type="Pfam" id="PF00501">
    <property type="entry name" value="AMP-binding"/>
    <property type="match status" value="1"/>
</dbReference>
<protein>
    <submittedName>
        <fullName evidence="7">AMP-binding protein</fullName>
    </submittedName>
</protein>
<dbReference type="Proteomes" id="UP000746741">
    <property type="component" value="Unassembled WGS sequence"/>
</dbReference>
<dbReference type="Proteomes" id="UP001138708">
    <property type="component" value="Unassembled WGS sequence"/>
</dbReference>